<dbReference type="EMBL" id="JADYTN010000009">
    <property type="protein sequence ID" value="MCF2563590.1"/>
    <property type="molecule type" value="Genomic_DNA"/>
</dbReference>
<accession>A0ABS9CG87</accession>
<evidence type="ECO:0000313" key="3">
    <source>
        <dbReference type="Proteomes" id="UP001200470"/>
    </source>
</evidence>
<dbReference type="InterPro" id="IPR036709">
    <property type="entry name" value="Autotransporte_beta_dom_sf"/>
</dbReference>
<organism evidence="2 3">
    <name type="scientific">Xylanibacter brevis</name>
    <dbReference type="NCBI Taxonomy" id="83231"/>
    <lineage>
        <taxon>Bacteria</taxon>
        <taxon>Pseudomonadati</taxon>
        <taxon>Bacteroidota</taxon>
        <taxon>Bacteroidia</taxon>
        <taxon>Bacteroidales</taxon>
        <taxon>Prevotellaceae</taxon>
        <taxon>Xylanibacter</taxon>
    </lineage>
</organism>
<name>A0ABS9CG87_9BACT</name>
<evidence type="ECO:0000313" key="2">
    <source>
        <dbReference type="EMBL" id="MCF2563590.1"/>
    </source>
</evidence>
<proteinExistence type="predicted"/>
<keyword evidence="1" id="KW-0732">Signal</keyword>
<dbReference type="RefSeq" id="WP_094390240.1">
    <property type="nucleotide sequence ID" value="NZ_JADYTN010000009.1"/>
</dbReference>
<comment type="caution">
    <text evidence="2">The sequence shown here is derived from an EMBL/GenBank/DDBJ whole genome shotgun (WGS) entry which is preliminary data.</text>
</comment>
<dbReference type="Pfam" id="PF12099">
    <property type="entry name" value="DUF3575"/>
    <property type="match status" value="1"/>
</dbReference>
<protein>
    <submittedName>
        <fullName evidence="2">DUF3575 domain-containing protein</fullName>
    </submittedName>
</protein>
<dbReference type="Proteomes" id="UP001200470">
    <property type="component" value="Unassembled WGS sequence"/>
</dbReference>
<dbReference type="InterPro" id="IPR021958">
    <property type="entry name" value="DUF3575"/>
</dbReference>
<evidence type="ECO:0000256" key="1">
    <source>
        <dbReference type="SAM" id="SignalP"/>
    </source>
</evidence>
<sequence length="191" mass="21622">MKKLALFIVVILSMTSSQLSAQNLAVKTNFLYWATTTPNIGAEVSIDKNHTAQMFFGLNPWKQSGGDHSTLRHWSFTPEYRYWFCQSFNGWFVGAHLMGGEFNVSGVDFPFGLLSTQKNHRYEGWFIGGGVSGGYQWPLSRHWNLETSLGIGYDFIKYDKYKCGTCGRKLKSSHTNYFGPTKAALSLIYVL</sequence>
<gene>
    <name evidence="2" type="ORF">I6E12_05640</name>
</gene>
<keyword evidence="3" id="KW-1185">Reference proteome</keyword>
<reference evidence="2 3" key="1">
    <citation type="submission" date="2020-12" db="EMBL/GenBank/DDBJ databases">
        <title>Whole genome sequences of gut porcine anaerobes.</title>
        <authorList>
            <person name="Kubasova T."/>
            <person name="Jahodarova E."/>
            <person name="Rychlik I."/>
        </authorList>
    </citation>
    <scope>NUCLEOTIDE SEQUENCE [LARGE SCALE GENOMIC DNA]</scope>
    <source>
        <strain evidence="2 3">An925</strain>
    </source>
</reference>
<dbReference type="SUPFAM" id="SSF103515">
    <property type="entry name" value="Autotransporter"/>
    <property type="match status" value="1"/>
</dbReference>
<feature type="chain" id="PRO_5046075361" evidence="1">
    <location>
        <begin position="22"/>
        <end position="191"/>
    </location>
</feature>
<dbReference type="Gene3D" id="2.40.128.130">
    <property type="entry name" value="Autotransporter beta-domain"/>
    <property type="match status" value="1"/>
</dbReference>
<feature type="signal peptide" evidence="1">
    <location>
        <begin position="1"/>
        <end position="21"/>
    </location>
</feature>